<comment type="similarity">
    <text evidence="2">Belongs to the intercrine beta (chemokine CC) family.</text>
</comment>
<dbReference type="Ensembl" id="ENSPKIT00000033430.1">
    <property type="protein sequence ID" value="ENSPKIP00000009325.1"/>
    <property type="gene ID" value="ENSPKIG00000024472.1"/>
</dbReference>
<reference evidence="8" key="1">
    <citation type="submission" date="2025-08" db="UniProtKB">
        <authorList>
            <consortium name="Ensembl"/>
        </authorList>
    </citation>
    <scope>IDENTIFICATION</scope>
</reference>
<keyword evidence="5 6" id="KW-0732">Signal</keyword>
<dbReference type="FunFam" id="2.40.50.40:FF:000002">
    <property type="entry name" value="C-C motif chemokine"/>
    <property type="match status" value="1"/>
</dbReference>
<keyword evidence="9" id="KW-1185">Reference proteome</keyword>
<dbReference type="SUPFAM" id="SSF54117">
    <property type="entry name" value="Interleukin 8-like chemokines"/>
    <property type="match status" value="1"/>
</dbReference>
<protein>
    <recommendedName>
        <fullName evidence="7">Chemokine interleukin-8-like domain-containing protein</fullName>
    </recommendedName>
</protein>
<evidence type="ECO:0000256" key="6">
    <source>
        <dbReference type="SAM" id="SignalP"/>
    </source>
</evidence>
<dbReference type="GO" id="GO:0061844">
    <property type="term" value="P:antimicrobial humoral immune response mediated by antimicrobial peptide"/>
    <property type="evidence" value="ECO:0007669"/>
    <property type="project" value="TreeGrafter"/>
</dbReference>
<keyword evidence="4" id="KW-0964">Secreted</keyword>
<dbReference type="GO" id="GO:0006954">
    <property type="term" value="P:inflammatory response"/>
    <property type="evidence" value="ECO:0007669"/>
    <property type="project" value="TreeGrafter"/>
</dbReference>
<evidence type="ECO:0000256" key="3">
    <source>
        <dbReference type="ARBA" id="ARBA00022514"/>
    </source>
</evidence>
<name>A0A3B3QUL6_9TELE</name>
<accession>A0A3B3QUL6</accession>
<evidence type="ECO:0000259" key="7">
    <source>
        <dbReference type="SMART" id="SM00199"/>
    </source>
</evidence>
<evidence type="ECO:0000256" key="4">
    <source>
        <dbReference type="ARBA" id="ARBA00022525"/>
    </source>
</evidence>
<sequence length="108" mass="12325">MKTLPAVLFLVLLCSVQLVYNIPSLSDSCCVDYYNKRIPLNQIVSFYETSSSCPKRALVFVTKRNQHFCLNPEEAWVSNHVSKLNNRKTCTDRMPTGNRSRPLRCLAA</sequence>
<reference evidence="8" key="2">
    <citation type="submission" date="2025-09" db="UniProtKB">
        <authorList>
            <consortium name="Ensembl"/>
        </authorList>
    </citation>
    <scope>IDENTIFICATION</scope>
</reference>
<dbReference type="CDD" id="cd00272">
    <property type="entry name" value="Chemokine_CC"/>
    <property type="match status" value="1"/>
</dbReference>
<dbReference type="GO" id="GO:0030335">
    <property type="term" value="P:positive regulation of cell migration"/>
    <property type="evidence" value="ECO:0007669"/>
    <property type="project" value="TreeGrafter"/>
</dbReference>
<dbReference type="SMART" id="SM00199">
    <property type="entry name" value="SCY"/>
    <property type="match status" value="1"/>
</dbReference>
<dbReference type="PANTHER" id="PTHR12015">
    <property type="entry name" value="SMALL INDUCIBLE CYTOKINE A"/>
    <property type="match status" value="1"/>
</dbReference>
<dbReference type="PANTHER" id="PTHR12015:SF183">
    <property type="entry name" value="C-C MOTIF CHEMOKINE 3"/>
    <property type="match status" value="1"/>
</dbReference>
<dbReference type="AlphaFoldDB" id="A0A3B3QUL6"/>
<organism evidence="8 9">
    <name type="scientific">Paramormyrops kingsleyae</name>
    <dbReference type="NCBI Taxonomy" id="1676925"/>
    <lineage>
        <taxon>Eukaryota</taxon>
        <taxon>Metazoa</taxon>
        <taxon>Chordata</taxon>
        <taxon>Craniata</taxon>
        <taxon>Vertebrata</taxon>
        <taxon>Euteleostomi</taxon>
        <taxon>Actinopterygii</taxon>
        <taxon>Neopterygii</taxon>
        <taxon>Teleostei</taxon>
        <taxon>Osteoglossocephala</taxon>
        <taxon>Osteoglossomorpha</taxon>
        <taxon>Osteoglossiformes</taxon>
        <taxon>Mormyridae</taxon>
        <taxon>Paramormyrops</taxon>
    </lineage>
</organism>
<proteinExistence type="inferred from homology"/>
<dbReference type="InterPro" id="IPR036048">
    <property type="entry name" value="Interleukin_8-like_sf"/>
</dbReference>
<dbReference type="InterPro" id="IPR039809">
    <property type="entry name" value="Chemokine_b/g/d"/>
</dbReference>
<dbReference type="Proteomes" id="UP000261540">
    <property type="component" value="Unplaced"/>
</dbReference>
<feature type="signal peptide" evidence="6">
    <location>
        <begin position="1"/>
        <end position="21"/>
    </location>
</feature>
<dbReference type="GO" id="GO:0048020">
    <property type="term" value="F:CCR chemokine receptor binding"/>
    <property type="evidence" value="ECO:0007669"/>
    <property type="project" value="TreeGrafter"/>
</dbReference>
<feature type="chain" id="PRO_5017474398" description="Chemokine interleukin-8-like domain-containing protein" evidence="6">
    <location>
        <begin position="22"/>
        <end position="108"/>
    </location>
</feature>
<feature type="domain" description="Chemokine interleukin-8-like" evidence="7">
    <location>
        <begin position="26"/>
        <end position="84"/>
    </location>
</feature>
<keyword evidence="3" id="KW-0202">Cytokine</keyword>
<dbReference type="Gene3D" id="2.40.50.40">
    <property type="match status" value="1"/>
</dbReference>
<evidence type="ECO:0000256" key="5">
    <source>
        <dbReference type="ARBA" id="ARBA00022729"/>
    </source>
</evidence>
<evidence type="ECO:0000313" key="9">
    <source>
        <dbReference type="Proteomes" id="UP000261540"/>
    </source>
</evidence>
<comment type="subcellular location">
    <subcellularLocation>
        <location evidence="1">Secreted</location>
    </subcellularLocation>
</comment>
<evidence type="ECO:0000313" key="8">
    <source>
        <dbReference type="Ensembl" id="ENSPKIP00000009325.1"/>
    </source>
</evidence>
<dbReference type="STRING" id="1676925.ENSPKIP00000009325"/>
<evidence type="ECO:0000256" key="2">
    <source>
        <dbReference type="ARBA" id="ARBA00010868"/>
    </source>
</evidence>
<dbReference type="GeneTree" id="ENSGT01150000288005"/>
<evidence type="ECO:0000256" key="1">
    <source>
        <dbReference type="ARBA" id="ARBA00004613"/>
    </source>
</evidence>
<dbReference type="InterPro" id="IPR001811">
    <property type="entry name" value="Chemokine_IL8-like_dom"/>
</dbReference>
<dbReference type="Pfam" id="PF00048">
    <property type="entry name" value="IL8"/>
    <property type="match status" value="1"/>
</dbReference>
<dbReference type="GO" id="GO:0005615">
    <property type="term" value="C:extracellular space"/>
    <property type="evidence" value="ECO:0007669"/>
    <property type="project" value="UniProtKB-KW"/>
</dbReference>
<dbReference type="GO" id="GO:0070098">
    <property type="term" value="P:chemokine-mediated signaling pathway"/>
    <property type="evidence" value="ECO:0007669"/>
    <property type="project" value="TreeGrafter"/>
</dbReference>
<dbReference type="GO" id="GO:0008009">
    <property type="term" value="F:chemokine activity"/>
    <property type="evidence" value="ECO:0007669"/>
    <property type="project" value="InterPro"/>
</dbReference>